<dbReference type="InterPro" id="IPR016197">
    <property type="entry name" value="Chromo-like_dom_sf"/>
</dbReference>
<keyword evidence="4" id="KW-1185">Reference proteome</keyword>
<dbReference type="EMBL" id="JARIHO010000011">
    <property type="protein sequence ID" value="KAJ7353588.1"/>
    <property type="molecule type" value="Genomic_DNA"/>
</dbReference>
<accession>A0AAD7ABR9</accession>
<dbReference type="Gene3D" id="2.40.50.40">
    <property type="match status" value="1"/>
</dbReference>
<dbReference type="Pfam" id="PF18723">
    <property type="entry name" value="HMUDK_hel"/>
    <property type="match status" value="1"/>
</dbReference>
<dbReference type="GO" id="GO:0006338">
    <property type="term" value="P:chromatin remodeling"/>
    <property type="evidence" value="ECO:0007669"/>
    <property type="project" value="UniProtKB-ARBA"/>
</dbReference>
<feature type="region of interest" description="Disordered" evidence="1">
    <location>
        <begin position="1"/>
        <end position="32"/>
    </location>
</feature>
<dbReference type="PROSITE" id="PS50013">
    <property type="entry name" value="CHROMO_2"/>
    <property type="match status" value="1"/>
</dbReference>
<reference evidence="3" key="1">
    <citation type="submission" date="2023-03" db="EMBL/GenBank/DDBJ databases">
        <title>Massive genome expansion in bonnet fungi (Mycena s.s.) driven by repeated elements and novel gene families across ecological guilds.</title>
        <authorList>
            <consortium name="Lawrence Berkeley National Laboratory"/>
            <person name="Harder C.B."/>
            <person name="Miyauchi S."/>
            <person name="Viragh M."/>
            <person name="Kuo A."/>
            <person name="Thoen E."/>
            <person name="Andreopoulos B."/>
            <person name="Lu D."/>
            <person name="Skrede I."/>
            <person name="Drula E."/>
            <person name="Henrissat B."/>
            <person name="Morin E."/>
            <person name="Kohler A."/>
            <person name="Barry K."/>
            <person name="LaButti K."/>
            <person name="Morin E."/>
            <person name="Salamov A."/>
            <person name="Lipzen A."/>
            <person name="Mereny Z."/>
            <person name="Hegedus B."/>
            <person name="Baldrian P."/>
            <person name="Stursova M."/>
            <person name="Weitz H."/>
            <person name="Taylor A."/>
            <person name="Grigoriev I.V."/>
            <person name="Nagy L.G."/>
            <person name="Martin F."/>
            <person name="Kauserud H."/>
        </authorList>
    </citation>
    <scope>NUCLEOTIDE SEQUENCE</scope>
    <source>
        <strain evidence="3">CBHHK002</strain>
    </source>
</reference>
<dbReference type="InterPro" id="IPR040684">
    <property type="entry name" value="HMUDK_hel"/>
</dbReference>
<proteinExistence type="predicted"/>
<evidence type="ECO:0000259" key="2">
    <source>
        <dbReference type="PROSITE" id="PS50013"/>
    </source>
</evidence>
<comment type="caution">
    <text evidence="3">The sequence shown here is derived from an EMBL/GenBank/DDBJ whole genome shotgun (WGS) entry which is preliminary data.</text>
</comment>
<dbReference type="SUPFAM" id="SSF54160">
    <property type="entry name" value="Chromo domain-like"/>
    <property type="match status" value="1"/>
</dbReference>
<organism evidence="3 4">
    <name type="scientific">Mycena albidolilacea</name>
    <dbReference type="NCBI Taxonomy" id="1033008"/>
    <lineage>
        <taxon>Eukaryota</taxon>
        <taxon>Fungi</taxon>
        <taxon>Dikarya</taxon>
        <taxon>Basidiomycota</taxon>
        <taxon>Agaricomycotina</taxon>
        <taxon>Agaricomycetes</taxon>
        <taxon>Agaricomycetidae</taxon>
        <taxon>Agaricales</taxon>
        <taxon>Marasmiineae</taxon>
        <taxon>Mycenaceae</taxon>
        <taxon>Mycena</taxon>
    </lineage>
</organism>
<dbReference type="Proteomes" id="UP001218218">
    <property type="component" value="Unassembled WGS sequence"/>
</dbReference>
<evidence type="ECO:0000256" key="1">
    <source>
        <dbReference type="SAM" id="MobiDB-lite"/>
    </source>
</evidence>
<dbReference type="InterPro" id="IPR023780">
    <property type="entry name" value="Chromo_domain"/>
</dbReference>
<feature type="domain" description="Chromo" evidence="2">
    <location>
        <begin position="413"/>
        <end position="475"/>
    </location>
</feature>
<dbReference type="Pfam" id="PF00385">
    <property type="entry name" value="Chromo"/>
    <property type="match status" value="1"/>
</dbReference>
<dbReference type="AlphaFoldDB" id="A0AAD7ABR9"/>
<feature type="compositionally biased region" description="Polar residues" evidence="1">
    <location>
        <begin position="12"/>
        <end position="32"/>
    </location>
</feature>
<protein>
    <recommendedName>
        <fullName evidence="2">Chromo domain-containing protein</fullName>
    </recommendedName>
</protein>
<sequence length="477" mass="54116">MPALRTERTHRWGSSDSTLTAASGSNRPRRNISFNRDASLASSLAALSPSPPPQSKKKLEAITIRGQKLQPTPVLDTLYHWLTERKAIDDRRRAGMPTPWTKDAVLLKHKFCNSYRVLDRTSQFVVSEVIEKGSHLPDKELLFRILLFNCFNRIETWILLKEAFGKKLTWKDFDLKAYDKVLSKAKRAGTSLFTAAYLKIIQKKIDYDANHMHHLQMLEILMDALPGILEESEYAAEVYEKVAAYPNMAAFTTYQLMISLSYSRLLNFSANDFVVAGPGASSGLRKMFSASITKAKEAVPDIETHILRWMVTTQRERFARLGLEFSFLRDANGKELELDVADFEHAVCEVDKYARSVHPRIKGIGHRTQMRAGTFHPSPDPLPETPALPTAWGDPARRVARVRPGPLVVEKKWIITKILKERPAENGNDDTVEYLVSWLGYDEPTWEPRSLIVEDAPALVEEYQAALKAKKDKKAPR</sequence>
<dbReference type="SMART" id="SM00298">
    <property type="entry name" value="CHROMO"/>
    <property type="match status" value="1"/>
</dbReference>
<feature type="compositionally biased region" description="Basic and acidic residues" evidence="1">
    <location>
        <begin position="1"/>
        <end position="10"/>
    </location>
</feature>
<gene>
    <name evidence="3" type="ORF">DFH08DRAFT_739513</name>
</gene>
<dbReference type="InterPro" id="IPR000953">
    <property type="entry name" value="Chromo/chromo_shadow_dom"/>
</dbReference>
<evidence type="ECO:0000313" key="3">
    <source>
        <dbReference type="EMBL" id="KAJ7353588.1"/>
    </source>
</evidence>
<evidence type="ECO:0000313" key="4">
    <source>
        <dbReference type="Proteomes" id="UP001218218"/>
    </source>
</evidence>
<name>A0AAD7ABR9_9AGAR</name>